<dbReference type="Proteomes" id="UP000282312">
    <property type="component" value="Unassembled WGS sequence"/>
</dbReference>
<dbReference type="OrthoDB" id="3388552at2"/>
<protein>
    <submittedName>
        <fullName evidence="1">Uncharacterized protein</fullName>
    </submittedName>
</protein>
<dbReference type="EMBL" id="QGSZ01000273">
    <property type="protein sequence ID" value="RQW99271.1"/>
    <property type="molecule type" value="Genomic_DNA"/>
</dbReference>
<evidence type="ECO:0000313" key="2">
    <source>
        <dbReference type="Proteomes" id="UP000282312"/>
    </source>
</evidence>
<reference evidence="1 2" key="1">
    <citation type="submission" date="2018-05" db="EMBL/GenBank/DDBJ databases">
        <title>Micromonospora from Atacama Desert.</title>
        <authorList>
            <person name="Carro L."/>
            <person name="Goodfellow M."/>
            <person name="Klenk H.-P."/>
        </authorList>
    </citation>
    <scope>NUCLEOTIDE SEQUENCE [LARGE SCALE GENOMIC DNA]</scope>
    <source>
        <strain evidence="1 2">LB39</strain>
    </source>
</reference>
<proteinExistence type="predicted"/>
<evidence type="ECO:0000313" key="1">
    <source>
        <dbReference type="EMBL" id="RQW99271.1"/>
    </source>
</evidence>
<gene>
    <name evidence="1" type="ORF">DLJ59_25100</name>
</gene>
<sequence>MATATVRASVNGSALHGVEAAHSVIAAHLRCDRGGRCLACGELEPCSQRNTAHVALFGHDRQLPRRRPLQLIGPNGDFTAADRTPFHAFGAPADREASGR</sequence>
<organism evidence="1 2">
    <name type="scientific">Micromonospora inaquosa</name>
    <dbReference type="NCBI Taxonomy" id="2203716"/>
    <lineage>
        <taxon>Bacteria</taxon>
        <taxon>Bacillati</taxon>
        <taxon>Actinomycetota</taxon>
        <taxon>Actinomycetes</taxon>
        <taxon>Micromonosporales</taxon>
        <taxon>Micromonosporaceae</taxon>
        <taxon>Micromonospora</taxon>
    </lineage>
</organism>
<keyword evidence="2" id="KW-1185">Reference proteome</keyword>
<dbReference type="RefSeq" id="WP_124775099.1">
    <property type="nucleotide sequence ID" value="NZ_QGSZ01000273.1"/>
</dbReference>
<dbReference type="AlphaFoldDB" id="A0A3N9WED1"/>
<comment type="caution">
    <text evidence="1">The sequence shown here is derived from an EMBL/GenBank/DDBJ whole genome shotgun (WGS) entry which is preliminary data.</text>
</comment>
<accession>A0A3N9WED1</accession>
<name>A0A3N9WED1_9ACTN</name>